<dbReference type="Gene3D" id="3.90.550.10">
    <property type="entry name" value="Spore Coat Polysaccharide Biosynthesis Protein SpsA, Chain A"/>
    <property type="match status" value="1"/>
</dbReference>
<feature type="domain" description="Glycosyltransferase 2-like" evidence="10">
    <location>
        <begin position="4"/>
        <end position="165"/>
    </location>
</feature>
<dbReference type="EMBL" id="VMRY01000010">
    <property type="protein sequence ID" value="TVT58122.1"/>
    <property type="molecule type" value="Genomic_DNA"/>
</dbReference>
<gene>
    <name evidence="11" type="ORF">FHK82_05260</name>
</gene>
<dbReference type="FunFam" id="3.90.550.10:FF:000079">
    <property type="entry name" value="Probable glycosyl transferase"/>
    <property type="match status" value="1"/>
</dbReference>
<dbReference type="CDD" id="cd04187">
    <property type="entry name" value="DPM1_like_bac"/>
    <property type="match status" value="1"/>
</dbReference>
<evidence type="ECO:0000313" key="12">
    <source>
        <dbReference type="Proteomes" id="UP000317355"/>
    </source>
</evidence>
<dbReference type="SUPFAM" id="SSF53448">
    <property type="entry name" value="Nucleotide-diphospho-sugar transferases"/>
    <property type="match status" value="1"/>
</dbReference>
<keyword evidence="2" id="KW-1003">Cell membrane</keyword>
<dbReference type="InterPro" id="IPR029044">
    <property type="entry name" value="Nucleotide-diphossugar_trans"/>
</dbReference>
<feature type="transmembrane region" description="Helical" evidence="9">
    <location>
        <begin position="261"/>
        <end position="286"/>
    </location>
</feature>
<dbReference type="PANTHER" id="PTHR48090">
    <property type="entry name" value="UNDECAPRENYL-PHOSPHATE 4-DEOXY-4-FORMAMIDO-L-ARABINOSE TRANSFERASE-RELATED"/>
    <property type="match status" value="1"/>
</dbReference>
<dbReference type="InterPro" id="IPR050256">
    <property type="entry name" value="Glycosyltransferase_2"/>
</dbReference>
<sequence>MKISLVAPFYNEEEGIEEFFTTVIPILEQAGDSFEIICVNDGSSDKTLELLSLWSGKRPEIVVVNLARNFGKEIALTAGLDHSNGDVVIPIDSDLQDPPELIPEMIAKWREGYDVVYATRTLRDMDSWFKRWSAELYYRLFNLVTDTKIPFNAGDYRLMDRRVVTTIGKMRERSRFMKGVFAWVGYRQTSVEYARPERFAGQESQSFKRLWKLAVDGIISFSTIPLRIWSYVGLFIALLSFLYGLMIITKTLFFGVDIPGYASTMVIILFLGGVQLMSLGVLGEYIGRIFEEVKKRPLYVVDKPAEDDPRNDES</sequence>
<comment type="similarity">
    <text evidence="8">Belongs to the glycosyltransferase 2 family. GtrB subfamily.</text>
</comment>
<dbReference type="GO" id="GO:0005886">
    <property type="term" value="C:plasma membrane"/>
    <property type="evidence" value="ECO:0007669"/>
    <property type="project" value="UniProtKB-SubCell"/>
</dbReference>
<keyword evidence="7 9" id="KW-0472">Membrane</keyword>
<keyword evidence="4 11" id="KW-0808">Transferase</keyword>
<dbReference type="AlphaFoldDB" id="A0A558DAS6"/>
<evidence type="ECO:0000256" key="5">
    <source>
        <dbReference type="ARBA" id="ARBA00022692"/>
    </source>
</evidence>
<keyword evidence="6 9" id="KW-1133">Transmembrane helix</keyword>
<organism evidence="11 12">
    <name type="scientific">Sedimenticola thiotaurini</name>
    <dbReference type="NCBI Taxonomy" id="1543721"/>
    <lineage>
        <taxon>Bacteria</taxon>
        <taxon>Pseudomonadati</taxon>
        <taxon>Pseudomonadota</taxon>
        <taxon>Gammaproteobacteria</taxon>
        <taxon>Chromatiales</taxon>
        <taxon>Sedimenticolaceae</taxon>
        <taxon>Sedimenticola</taxon>
    </lineage>
</organism>
<comment type="caution">
    <text evidence="11">The sequence shown here is derived from an EMBL/GenBank/DDBJ whole genome shotgun (WGS) entry which is preliminary data.</text>
</comment>
<evidence type="ECO:0000313" key="11">
    <source>
        <dbReference type="EMBL" id="TVT58122.1"/>
    </source>
</evidence>
<dbReference type="Pfam" id="PF00535">
    <property type="entry name" value="Glycos_transf_2"/>
    <property type="match status" value="1"/>
</dbReference>
<accession>A0A558DAS6</accession>
<reference evidence="11 12" key="1">
    <citation type="submission" date="2019-07" db="EMBL/GenBank/DDBJ databases">
        <title>The pathways for chlorine oxyanion respiration interact through the shared metabolite chlorate.</title>
        <authorList>
            <person name="Barnum T.P."/>
            <person name="Cheng Y."/>
            <person name="Hill K.A."/>
            <person name="Lucas L.N."/>
            <person name="Carlson H.K."/>
            <person name="Coates J.D."/>
        </authorList>
    </citation>
    <scope>NUCLEOTIDE SEQUENCE [LARGE SCALE GENOMIC DNA]</scope>
    <source>
        <strain evidence="11">BK-3</strain>
    </source>
</reference>
<keyword evidence="5 9" id="KW-0812">Transmembrane</keyword>
<evidence type="ECO:0000256" key="6">
    <source>
        <dbReference type="ARBA" id="ARBA00022989"/>
    </source>
</evidence>
<evidence type="ECO:0000256" key="2">
    <source>
        <dbReference type="ARBA" id="ARBA00022475"/>
    </source>
</evidence>
<proteinExistence type="inferred from homology"/>
<comment type="subcellular location">
    <subcellularLocation>
        <location evidence="1">Cell membrane</location>
        <topology evidence="1">Multi-pass membrane protein</topology>
    </subcellularLocation>
</comment>
<dbReference type="GO" id="GO:0016757">
    <property type="term" value="F:glycosyltransferase activity"/>
    <property type="evidence" value="ECO:0007669"/>
    <property type="project" value="UniProtKB-KW"/>
</dbReference>
<protein>
    <submittedName>
        <fullName evidence="11">Glycosyltransferase family 2 protein</fullName>
    </submittedName>
</protein>
<dbReference type="InterPro" id="IPR001173">
    <property type="entry name" value="Glyco_trans_2-like"/>
</dbReference>
<evidence type="ECO:0000256" key="7">
    <source>
        <dbReference type="ARBA" id="ARBA00023136"/>
    </source>
</evidence>
<name>A0A558DAS6_9GAMM</name>
<keyword evidence="3" id="KW-0328">Glycosyltransferase</keyword>
<evidence type="ECO:0000256" key="1">
    <source>
        <dbReference type="ARBA" id="ARBA00004651"/>
    </source>
</evidence>
<feature type="transmembrane region" description="Helical" evidence="9">
    <location>
        <begin position="228"/>
        <end position="249"/>
    </location>
</feature>
<evidence type="ECO:0000259" key="10">
    <source>
        <dbReference type="Pfam" id="PF00535"/>
    </source>
</evidence>
<evidence type="ECO:0000256" key="4">
    <source>
        <dbReference type="ARBA" id="ARBA00022679"/>
    </source>
</evidence>
<dbReference type="Proteomes" id="UP000317355">
    <property type="component" value="Unassembled WGS sequence"/>
</dbReference>
<evidence type="ECO:0000256" key="8">
    <source>
        <dbReference type="ARBA" id="ARBA00038152"/>
    </source>
</evidence>
<dbReference type="PANTHER" id="PTHR48090:SF1">
    <property type="entry name" value="PROPHAGE BACTOPRENOL GLUCOSYL TRANSFERASE HOMOLOG"/>
    <property type="match status" value="1"/>
</dbReference>
<evidence type="ECO:0000256" key="3">
    <source>
        <dbReference type="ARBA" id="ARBA00022676"/>
    </source>
</evidence>
<evidence type="ECO:0000256" key="9">
    <source>
        <dbReference type="SAM" id="Phobius"/>
    </source>
</evidence>